<organism evidence="1 2">
    <name type="scientific">Promicromonospora kroppenstedtii</name>
    <dbReference type="NCBI Taxonomy" id="440482"/>
    <lineage>
        <taxon>Bacteria</taxon>
        <taxon>Bacillati</taxon>
        <taxon>Actinomycetota</taxon>
        <taxon>Actinomycetes</taxon>
        <taxon>Micrococcales</taxon>
        <taxon>Promicromonosporaceae</taxon>
        <taxon>Promicromonospora</taxon>
    </lineage>
</organism>
<name>A0ABW7XIW8_9MICO</name>
<dbReference type="RefSeq" id="WP_397404215.1">
    <property type="nucleotide sequence ID" value="NZ_JBIRYI010000006.1"/>
</dbReference>
<dbReference type="InterPro" id="IPR018644">
    <property type="entry name" value="DUF2071"/>
</dbReference>
<dbReference type="Proteomes" id="UP001611580">
    <property type="component" value="Unassembled WGS sequence"/>
</dbReference>
<proteinExistence type="predicted"/>
<keyword evidence="2" id="KW-1185">Reference proteome</keyword>
<evidence type="ECO:0000313" key="1">
    <source>
        <dbReference type="EMBL" id="MFI2487467.1"/>
    </source>
</evidence>
<dbReference type="Pfam" id="PF09844">
    <property type="entry name" value="DUF2071"/>
    <property type="match status" value="1"/>
</dbReference>
<gene>
    <name evidence="1" type="ORF">ACH47X_11190</name>
</gene>
<sequence>MTSENARPGTGLFLAAEWRRLVMLSYEIDPDALRPLVPRGVELDTWDGRHLVSMVGFRFLDTRLLGVPVPFHRDFDEINLRFYVRRRTDDGWRRGVVFVKEIVPRWALATVARVAYGENYVARPMRHRIDLHDGEVTPGGLVEYAWRDAGAWHRVAATVRGAAEPLVAGSQEEYVTEHYWGYAAQRGGGTVEYRVEHPSWQVRQAGDAVLACDVAAVYGQAFAESLGAEPFSAFVADGSPVVVRRGARL</sequence>
<dbReference type="InterPro" id="IPR023375">
    <property type="entry name" value="ADC_dom_sf"/>
</dbReference>
<reference evidence="1 2" key="1">
    <citation type="submission" date="2024-10" db="EMBL/GenBank/DDBJ databases">
        <title>The Natural Products Discovery Center: Release of the First 8490 Sequenced Strains for Exploring Actinobacteria Biosynthetic Diversity.</title>
        <authorList>
            <person name="Kalkreuter E."/>
            <person name="Kautsar S.A."/>
            <person name="Yang D."/>
            <person name="Bader C.D."/>
            <person name="Teijaro C.N."/>
            <person name="Fluegel L."/>
            <person name="Davis C.M."/>
            <person name="Simpson J.R."/>
            <person name="Lauterbach L."/>
            <person name="Steele A.D."/>
            <person name="Gui C."/>
            <person name="Meng S."/>
            <person name="Li G."/>
            <person name="Viehrig K."/>
            <person name="Ye F."/>
            <person name="Su P."/>
            <person name="Kiefer A.F."/>
            <person name="Nichols A."/>
            <person name="Cepeda A.J."/>
            <person name="Yan W."/>
            <person name="Fan B."/>
            <person name="Jiang Y."/>
            <person name="Adhikari A."/>
            <person name="Zheng C.-J."/>
            <person name="Schuster L."/>
            <person name="Cowan T.M."/>
            <person name="Smanski M.J."/>
            <person name="Chevrette M.G."/>
            <person name="De Carvalho L.P.S."/>
            <person name="Shen B."/>
        </authorList>
    </citation>
    <scope>NUCLEOTIDE SEQUENCE [LARGE SCALE GENOMIC DNA]</scope>
    <source>
        <strain evidence="1 2">NPDC019481</strain>
    </source>
</reference>
<comment type="caution">
    <text evidence="1">The sequence shown here is derived from an EMBL/GenBank/DDBJ whole genome shotgun (WGS) entry which is preliminary data.</text>
</comment>
<evidence type="ECO:0000313" key="2">
    <source>
        <dbReference type="Proteomes" id="UP001611580"/>
    </source>
</evidence>
<dbReference type="Gene3D" id="2.40.400.10">
    <property type="entry name" value="Acetoacetate decarboxylase-like"/>
    <property type="match status" value="1"/>
</dbReference>
<dbReference type="PANTHER" id="PTHR39186:SF1">
    <property type="entry name" value="DUF2071 DOMAIN-CONTAINING PROTEIN"/>
    <property type="match status" value="1"/>
</dbReference>
<dbReference type="PANTHER" id="PTHR39186">
    <property type="entry name" value="DUF2071 FAMILY PROTEIN"/>
    <property type="match status" value="1"/>
</dbReference>
<dbReference type="EMBL" id="JBIRYI010000006">
    <property type="protein sequence ID" value="MFI2487467.1"/>
    <property type="molecule type" value="Genomic_DNA"/>
</dbReference>
<dbReference type="SUPFAM" id="SSF160104">
    <property type="entry name" value="Acetoacetate decarboxylase-like"/>
    <property type="match status" value="1"/>
</dbReference>
<accession>A0ABW7XIW8</accession>
<protein>
    <submittedName>
        <fullName evidence="1">YqjF family protein</fullName>
    </submittedName>
</protein>